<reference evidence="1" key="1">
    <citation type="submission" date="2021-05" db="EMBL/GenBank/DDBJ databases">
        <authorList>
            <person name="Alioto T."/>
            <person name="Alioto T."/>
            <person name="Gomez Garrido J."/>
        </authorList>
    </citation>
    <scope>NUCLEOTIDE SEQUENCE</scope>
</reference>
<name>A0A8D8BGF3_CULPI</name>
<proteinExistence type="predicted"/>
<evidence type="ECO:0000313" key="1">
    <source>
        <dbReference type="EMBL" id="CAG6474713.1"/>
    </source>
</evidence>
<sequence>MSNFPPPNSSSGSSSSISNSWRFLLLPLATAVSGATFSETLLVPSSPPSSRMLPLSSSCVSISSIISKLSSLSWLVAPLALLLTLPRISSSSLNRTDDATVDDADLLVALFVEAGSRDER</sequence>
<dbReference type="EMBL" id="HBUE01075361">
    <property type="protein sequence ID" value="CAG6474713.1"/>
    <property type="molecule type" value="Transcribed_RNA"/>
</dbReference>
<dbReference type="AlphaFoldDB" id="A0A8D8BGF3"/>
<protein>
    <submittedName>
        <fullName evidence="1">(northern house mosquito) hypothetical protein</fullName>
    </submittedName>
</protein>
<accession>A0A8D8BGF3</accession>
<organism evidence="1">
    <name type="scientific">Culex pipiens</name>
    <name type="common">House mosquito</name>
    <dbReference type="NCBI Taxonomy" id="7175"/>
    <lineage>
        <taxon>Eukaryota</taxon>
        <taxon>Metazoa</taxon>
        <taxon>Ecdysozoa</taxon>
        <taxon>Arthropoda</taxon>
        <taxon>Hexapoda</taxon>
        <taxon>Insecta</taxon>
        <taxon>Pterygota</taxon>
        <taxon>Neoptera</taxon>
        <taxon>Endopterygota</taxon>
        <taxon>Diptera</taxon>
        <taxon>Nematocera</taxon>
        <taxon>Culicoidea</taxon>
        <taxon>Culicidae</taxon>
        <taxon>Culicinae</taxon>
        <taxon>Culicini</taxon>
        <taxon>Culex</taxon>
        <taxon>Culex</taxon>
    </lineage>
</organism>